<evidence type="ECO:0000256" key="6">
    <source>
        <dbReference type="ARBA" id="ARBA00022958"/>
    </source>
</evidence>
<dbReference type="GO" id="GO:0015297">
    <property type="term" value="F:antiporter activity"/>
    <property type="evidence" value="ECO:0007669"/>
    <property type="project" value="UniProtKB-KW"/>
</dbReference>
<evidence type="ECO:0000256" key="7">
    <source>
        <dbReference type="ARBA" id="ARBA00022989"/>
    </source>
</evidence>
<proteinExistence type="inferred from homology"/>
<evidence type="ECO:0000256" key="5">
    <source>
        <dbReference type="ARBA" id="ARBA00022692"/>
    </source>
</evidence>
<dbReference type="Pfam" id="PF23256">
    <property type="entry name" value="CHX17_2nd"/>
    <property type="match status" value="1"/>
</dbReference>
<dbReference type="GO" id="GO:0016020">
    <property type="term" value="C:membrane"/>
    <property type="evidence" value="ECO:0007669"/>
    <property type="project" value="UniProtKB-SubCell"/>
</dbReference>
<keyword evidence="3" id="KW-0050">Antiport</keyword>
<dbReference type="AlphaFoldDB" id="S8E1C7"/>
<keyword evidence="8" id="KW-0406">Ion transport</keyword>
<dbReference type="Gene3D" id="1.20.1530.20">
    <property type="match status" value="1"/>
</dbReference>
<evidence type="ECO:0000256" key="8">
    <source>
        <dbReference type="ARBA" id="ARBA00023065"/>
    </source>
</evidence>
<dbReference type="InterPro" id="IPR038770">
    <property type="entry name" value="Na+/solute_symporter_sf"/>
</dbReference>
<feature type="domain" description="Cation/H(+) antiporter central" evidence="13">
    <location>
        <begin position="489"/>
        <end position="630"/>
    </location>
</feature>
<protein>
    <submittedName>
        <fullName evidence="15">Uncharacterized protein</fullName>
    </submittedName>
</protein>
<evidence type="ECO:0000256" key="1">
    <source>
        <dbReference type="ARBA" id="ARBA00004141"/>
    </source>
</evidence>
<feature type="transmembrane region" description="Helical" evidence="11">
    <location>
        <begin position="268"/>
        <end position="301"/>
    </location>
</feature>
<comment type="subcellular location">
    <subcellularLocation>
        <location evidence="1">Membrane</location>
        <topology evidence="1">Multi-pass membrane protein</topology>
    </subcellularLocation>
</comment>
<feature type="domain" description="Cation/H+ exchanger transmembrane" evidence="12">
    <location>
        <begin position="46"/>
        <end position="428"/>
    </location>
</feature>
<feature type="transmembrane region" description="Helical" evidence="11">
    <location>
        <begin position="227"/>
        <end position="247"/>
    </location>
</feature>
<feature type="transmembrane region" description="Helical" evidence="11">
    <location>
        <begin position="410"/>
        <end position="432"/>
    </location>
</feature>
<comment type="caution">
    <text evidence="15">The sequence shown here is derived from an EMBL/GenBank/DDBJ whole genome shotgun (WGS) entry which is preliminary data.</text>
</comment>
<evidence type="ECO:0000313" key="15">
    <source>
        <dbReference type="EMBL" id="EPS69438.1"/>
    </source>
</evidence>
<evidence type="ECO:0000313" key="16">
    <source>
        <dbReference type="Proteomes" id="UP000015453"/>
    </source>
</evidence>
<keyword evidence="9 11" id="KW-0472">Membrane</keyword>
<dbReference type="InterPro" id="IPR050794">
    <property type="entry name" value="CPA2_transporter"/>
</dbReference>
<keyword evidence="16" id="KW-1185">Reference proteome</keyword>
<dbReference type="GO" id="GO:0012505">
    <property type="term" value="C:endomembrane system"/>
    <property type="evidence" value="ECO:0007669"/>
    <property type="project" value="TreeGrafter"/>
</dbReference>
<evidence type="ECO:0000259" key="12">
    <source>
        <dbReference type="Pfam" id="PF00999"/>
    </source>
</evidence>
<feature type="transmembrane region" description="Helical" evidence="11">
    <location>
        <begin position="378"/>
        <end position="398"/>
    </location>
</feature>
<evidence type="ECO:0000256" key="2">
    <source>
        <dbReference type="ARBA" id="ARBA00022448"/>
    </source>
</evidence>
<feature type="transmembrane region" description="Helical" evidence="11">
    <location>
        <begin position="129"/>
        <end position="151"/>
    </location>
</feature>
<feature type="transmembrane region" description="Helical" evidence="11">
    <location>
        <begin position="30"/>
        <end position="49"/>
    </location>
</feature>
<dbReference type="Pfam" id="PF00999">
    <property type="entry name" value="Na_H_Exchanger"/>
    <property type="match status" value="1"/>
</dbReference>
<feature type="transmembrane region" description="Helical" evidence="11">
    <location>
        <begin position="100"/>
        <end position="117"/>
    </location>
</feature>
<keyword evidence="5 11" id="KW-0812">Transmembrane</keyword>
<accession>S8E1C7</accession>
<dbReference type="GO" id="GO:0006813">
    <property type="term" value="P:potassium ion transport"/>
    <property type="evidence" value="ECO:0007669"/>
    <property type="project" value="UniProtKB-KW"/>
</dbReference>
<dbReference type="Proteomes" id="UP000015453">
    <property type="component" value="Unassembled WGS sequence"/>
</dbReference>
<evidence type="ECO:0000256" key="10">
    <source>
        <dbReference type="ARBA" id="ARBA00038341"/>
    </source>
</evidence>
<gene>
    <name evidence="15" type="ORF">M569_05328</name>
</gene>
<keyword evidence="6" id="KW-0630">Potassium</keyword>
<dbReference type="InterPro" id="IPR006153">
    <property type="entry name" value="Cation/H_exchanger_TM"/>
</dbReference>
<dbReference type="InterPro" id="IPR057290">
    <property type="entry name" value="CHX17_C"/>
</dbReference>
<comment type="similarity">
    <text evidence="10">Belongs to the monovalent cation:proton antiporter 2 (CPA2) transporter (TC 2.A.37) family. CHX (TC 2.A.37.4) subfamily.</text>
</comment>
<feature type="transmembrane region" description="Helical" evidence="11">
    <location>
        <begin position="61"/>
        <end position="80"/>
    </location>
</feature>
<feature type="transmembrane region" description="Helical" evidence="11">
    <location>
        <begin position="163"/>
        <end position="185"/>
    </location>
</feature>
<evidence type="ECO:0000259" key="13">
    <source>
        <dbReference type="Pfam" id="PF23256"/>
    </source>
</evidence>
<evidence type="ECO:0000256" key="4">
    <source>
        <dbReference type="ARBA" id="ARBA00022538"/>
    </source>
</evidence>
<keyword evidence="4" id="KW-0633">Potassium transport</keyword>
<evidence type="ECO:0000256" key="11">
    <source>
        <dbReference type="SAM" id="Phobius"/>
    </source>
</evidence>
<dbReference type="Pfam" id="PF23259">
    <property type="entry name" value="CHX17_C"/>
    <property type="match status" value="1"/>
</dbReference>
<evidence type="ECO:0000256" key="9">
    <source>
        <dbReference type="ARBA" id="ARBA00023136"/>
    </source>
</evidence>
<evidence type="ECO:0000259" key="14">
    <source>
        <dbReference type="Pfam" id="PF23259"/>
    </source>
</evidence>
<reference evidence="15 16" key="1">
    <citation type="journal article" date="2013" name="BMC Genomics">
        <title>The miniature genome of a carnivorous plant Genlisea aurea contains a low number of genes and short non-coding sequences.</title>
        <authorList>
            <person name="Leushkin E.V."/>
            <person name="Sutormin R.A."/>
            <person name="Nabieva E.R."/>
            <person name="Penin A.A."/>
            <person name="Kondrashov A.S."/>
            <person name="Logacheva M.D."/>
        </authorList>
    </citation>
    <scope>NUCLEOTIDE SEQUENCE [LARGE SCALE GENOMIC DNA]</scope>
</reference>
<dbReference type="PANTHER" id="PTHR32468:SF144">
    <property type="entry name" value="CATION_H(+) ANTIPORTER 17"/>
    <property type="match status" value="1"/>
</dbReference>
<organism evidence="15 16">
    <name type="scientific">Genlisea aurea</name>
    <dbReference type="NCBI Taxonomy" id="192259"/>
    <lineage>
        <taxon>Eukaryota</taxon>
        <taxon>Viridiplantae</taxon>
        <taxon>Streptophyta</taxon>
        <taxon>Embryophyta</taxon>
        <taxon>Tracheophyta</taxon>
        <taxon>Spermatophyta</taxon>
        <taxon>Magnoliopsida</taxon>
        <taxon>eudicotyledons</taxon>
        <taxon>Gunneridae</taxon>
        <taxon>Pentapetalae</taxon>
        <taxon>asterids</taxon>
        <taxon>lamiids</taxon>
        <taxon>Lamiales</taxon>
        <taxon>Lentibulariaceae</taxon>
        <taxon>Genlisea</taxon>
    </lineage>
</organism>
<dbReference type="FunFam" id="1.20.1530.20:FF:000003">
    <property type="entry name" value="Cation/H(+) antiporter 15"/>
    <property type="match status" value="1"/>
</dbReference>
<feature type="transmembrane region" description="Helical" evidence="11">
    <location>
        <begin position="197"/>
        <end position="221"/>
    </location>
</feature>
<dbReference type="OrthoDB" id="2687058at2759"/>
<dbReference type="InterPro" id="IPR057291">
    <property type="entry name" value="CHX17_2nd"/>
</dbReference>
<dbReference type="GO" id="GO:0006885">
    <property type="term" value="P:regulation of pH"/>
    <property type="evidence" value="ECO:0007669"/>
    <property type="project" value="TreeGrafter"/>
</dbReference>
<dbReference type="PANTHER" id="PTHR32468">
    <property type="entry name" value="CATION/H + ANTIPORTER"/>
    <property type="match status" value="1"/>
</dbReference>
<name>S8E1C7_9LAMI</name>
<feature type="domain" description="Cation/H(+) antiporter C-terminal" evidence="14">
    <location>
        <begin position="635"/>
        <end position="782"/>
    </location>
</feature>
<dbReference type="EMBL" id="AUSU01002123">
    <property type="protein sequence ID" value="EPS69438.1"/>
    <property type="molecule type" value="Genomic_DNA"/>
</dbReference>
<dbReference type="GO" id="GO:1902600">
    <property type="term" value="P:proton transmembrane transport"/>
    <property type="evidence" value="ECO:0007669"/>
    <property type="project" value="InterPro"/>
</dbReference>
<feature type="transmembrane region" description="Helical" evidence="11">
    <location>
        <begin position="346"/>
        <end position="371"/>
    </location>
</feature>
<evidence type="ECO:0000256" key="3">
    <source>
        <dbReference type="ARBA" id="ARBA00022449"/>
    </source>
</evidence>
<sequence length="802" mass="86426">MAVTNVTVKCPAPMTATSNGVLQGDDPLHFSLPLVILQICIVFVLTRLLAFFLRPMRQPRVVAEIIVSPGGILLGPSALGRSSKFLNTVFPARSITVLDTLANLGLLFFLFLVGVELDPKALRRTGKKALSIAAAGISLPFALGLATSFALKSTISKGAHEAPFVVFMGVALSITAFPVLARILAELKLLTTDIGRMAMSAAAVNDVVAWILLALAIALSGTSRSPIVALWVLLCASGFIALCALILPKIFKWIATQCPSGEPVNELYVCGTLVTVLAAGFVTDAIGIHALFGAFVVGVLVPKEGAFAESLVEKVEDLVSGLFLPLYFVSSGLKTNVASISGAQSWGLLVLVICAACFGKISGTVIVSLLWRVPIRDAITLGFLMNTKGLVELIVLNIGKDRGVLNEQTFSILVLMALFTTFITTPIVMKIYKPREATIKTSYKHRTIQRKETNNTQLRIITCFHSMSNVPTLINLMEISRGKGRKGGLRVYAMHLMELSERSSAILMVHKARRNGMPFWNKNRYQSSDSNQIVVAFEAFQQLSQVSISPTTVISPMPTVHQDICSSAANKRVALIILPFHKQLRLDGQLETTRSDLRYANKNVLNQAPCSVGILVDRGLGGSSHVSASNVNCKVTALFFGGPDDREALSYGALMAEHTGIYLNVIRFVPDPSFSETQHHSTTLNDDEDGEFLKRICKIASMDDSTSYEEVSIGSAAAAIETIRNAASCNLFVVGRTPQGKIADALNDGMRKECAELGPIGNLLISPALKTMASVLIIQQYRNQLTGDTSLSLNEEVGYESP</sequence>
<keyword evidence="7 11" id="KW-1133">Transmembrane helix</keyword>
<keyword evidence="2" id="KW-0813">Transport</keyword>